<dbReference type="WBParaSite" id="nRc.2.0.1.t41145-RA">
    <property type="protein sequence ID" value="nRc.2.0.1.t41145-RA"/>
    <property type="gene ID" value="nRc.2.0.1.g41145"/>
</dbReference>
<proteinExistence type="predicted"/>
<organism evidence="1 2">
    <name type="scientific">Romanomermis culicivorax</name>
    <name type="common">Nematode worm</name>
    <dbReference type="NCBI Taxonomy" id="13658"/>
    <lineage>
        <taxon>Eukaryota</taxon>
        <taxon>Metazoa</taxon>
        <taxon>Ecdysozoa</taxon>
        <taxon>Nematoda</taxon>
        <taxon>Enoplea</taxon>
        <taxon>Dorylaimia</taxon>
        <taxon>Mermithida</taxon>
        <taxon>Mermithoidea</taxon>
        <taxon>Mermithidae</taxon>
        <taxon>Romanomermis</taxon>
    </lineage>
</organism>
<sequence length="144" mass="16847">MGTPDYRVIFIGCGNNIWSKLKARHAAVSAFDKLDQDGRHEDPVLVFKQLQLVLFVLLKSNVDPNFLRNDANFAKYLAEKIKPLFIEHFRADGLRFVTRSESEILKRLVVDCLEASESPFFTNEELNKIFNCLNNRKEYHDQRW</sequence>
<dbReference type="AlphaFoldDB" id="A0A915KSQ7"/>
<dbReference type="Proteomes" id="UP000887565">
    <property type="component" value="Unplaced"/>
</dbReference>
<reference evidence="2" key="1">
    <citation type="submission" date="2022-11" db="UniProtKB">
        <authorList>
            <consortium name="WormBaseParasite"/>
        </authorList>
    </citation>
    <scope>IDENTIFICATION</scope>
</reference>
<accession>A0A915KSQ7</accession>
<evidence type="ECO:0000313" key="1">
    <source>
        <dbReference type="Proteomes" id="UP000887565"/>
    </source>
</evidence>
<evidence type="ECO:0000313" key="2">
    <source>
        <dbReference type="WBParaSite" id="nRc.2.0.1.t41145-RA"/>
    </source>
</evidence>
<name>A0A915KSQ7_ROMCU</name>
<keyword evidence="1" id="KW-1185">Reference proteome</keyword>
<protein>
    <submittedName>
        <fullName evidence="2">Uncharacterized protein</fullName>
    </submittedName>
</protein>